<evidence type="ECO:0000313" key="3">
    <source>
        <dbReference type="Proteomes" id="UP000664495"/>
    </source>
</evidence>
<dbReference type="InterPro" id="IPR052942">
    <property type="entry name" value="LPS_cholinephosphotransferase"/>
</dbReference>
<dbReference type="EMBL" id="JAFLVR010000054">
    <property type="protein sequence ID" value="MBO0454298.1"/>
    <property type="molecule type" value="Genomic_DNA"/>
</dbReference>
<organism evidence="2 3">
    <name type="scientific">Candidatus Enterococcus murrayae</name>
    <dbReference type="NCBI Taxonomy" id="2815321"/>
    <lineage>
        <taxon>Bacteria</taxon>
        <taxon>Bacillati</taxon>
        <taxon>Bacillota</taxon>
        <taxon>Bacilli</taxon>
        <taxon>Lactobacillales</taxon>
        <taxon>Enterococcaceae</taxon>
        <taxon>Enterococcus</taxon>
    </lineage>
</organism>
<feature type="domain" description="LicD/FKTN/FKRP nucleotidyltransferase" evidence="1">
    <location>
        <begin position="25"/>
        <end position="253"/>
    </location>
</feature>
<dbReference type="InterPro" id="IPR007074">
    <property type="entry name" value="LicD/FKTN/FKRP_NTP_transf"/>
</dbReference>
<reference evidence="2 3" key="1">
    <citation type="submission" date="2021-03" db="EMBL/GenBank/DDBJ databases">
        <title>Enterococcal diversity collection.</title>
        <authorList>
            <person name="Gilmore M.S."/>
            <person name="Schwartzman J."/>
            <person name="Van Tyne D."/>
            <person name="Martin M."/>
            <person name="Earl A.M."/>
            <person name="Manson A.L."/>
            <person name="Straub T."/>
            <person name="Salamzade R."/>
            <person name="Saavedra J."/>
            <person name="Lebreton F."/>
            <person name="Prichula J."/>
            <person name="Schaufler K."/>
            <person name="Gaca A."/>
            <person name="Sgardioli B."/>
            <person name="Wagenaar J."/>
            <person name="Strong T."/>
        </authorList>
    </citation>
    <scope>NUCLEOTIDE SEQUENCE [LARGE SCALE GENOMIC DNA]</scope>
    <source>
        <strain evidence="2 3">MJM16</strain>
    </source>
</reference>
<sequence>MKRELTIEEIQKISTKILLYIDEVCRENNLKYSIFYGSLIGVERHKGFIPWDDDIDIVMRRRDYNQLIDILSKKTEYLLLSGKTRKNYRYTFAKLVDKHTYAKTKQLFSGEDKDFGVFVDIFPIDGIPSSSEERELFQEKCESFRLNMMDTIGLSYARSYSKWKAIIKLIVRFPHRRTLMKIGNYDYWRNMYEIETVQYPLEKSEYCGFLEWIHINWGVFPVKWFEEYEDVLFEGHKIMAIKQRDSFLKLRYGNYMCLPPENERFTHHPYKFYLK</sequence>
<name>A0ABS3HLV6_9ENTE</name>
<dbReference type="PANTHER" id="PTHR43404:SF2">
    <property type="entry name" value="LIPOPOLYSACCHARIDE CHOLINEPHOSPHOTRANSFERASE LICD"/>
    <property type="match status" value="1"/>
</dbReference>
<dbReference type="RefSeq" id="WP_207110037.1">
    <property type="nucleotide sequence ID" value="NZ_JAFLVR010000054.1"/>
</dbReference>
<evidence type="ECO:0000259" key="1">
    <source>
        <dbReference type="Pfam" id="PF04991"/>
    </source>
</evidence>
<dbReference type="PANTHER" id="PTHR43404">
    <property type="entry name" value="LIPOPOLYSACCHARIDE CHOLINEPHOSPHOTRANSFERASE LICD"/>
    <property type="match status" value="1"/>
</dbReference>
<dbReference type="Proteomes" id="UP000664495">
    <property type="component" value="Unassembled WGS sequence"/>
</dbReference>
<proteinExistence type="predicted"/>
<evidence type="ECO:0000313" key="2">
    <source>
        <dbReference type="EMBL" id="MBO0454298.1"/>
    </source>
</evidence>
<protein>
    <submittedName>
        <fullName evidence="2">LicD family protein</fullName>
    </submittedName>
</protein>
<comment type="caution">
    <text evidence="2">The sequence shown here is derived from an EMBL/GenBank/DDBJ whole genome shotgun (WGS) entry which is preliminary data.</text>
</comment>
<dbReference type="Pfam" id="PF04991">
    <property type="entry name" value="LicD"/>
    <property type="match status" value="1"/>
</dbReference>
<keyword evidence="3" id="KW-1185">Reference proteome</keyword>
<gene>
    <name evidence="2" type="ORF">JZO85_18730</name>
</gene>
<accession>A0ABS3HLV6</accession>